<dbReference type="PANTHER" id="PTHR43364">
    <property type="entry name" value="NADH-SPECIFIC METHYLGLYOXAL REDUCTASE-RELATED"/>
    <property type="match status" value="1"/>
</dbReference>
<dbReference type="PANTHER" id="PTHR43364:SF6">
    <property type="entry name" value="OXIDOREDUCTASE-RELATED"/>
    <property type="match status" value="1"/>
</dbReference>
<dbReference type="RefSeq" id="WP_013677401.1">
    <property type="nucleotide sequence ID" value="NZ_BAABKS010000053.1"/>
</dbReference>
<comment type="caution">
    <text evidence="2">The sequence shown here is derived from an EMBL/GenBank/DDBJ whole genome shotgun (WGS) entry which is preliminary data.</text>
</comment>
<dbReference type="InterPro" id="IPR023210">
    <property type="entry name" value="NADP_OxRdtase_dom"/>
</dbReference>
<dbReference type="Gene3D" id="3.20.20.100">
    <property type="entry name" value="NADP-dependent oxidoreductase domain"/>
    <property type="match status" value="1"/>
</dbReference>
<gene>
    <name evidence="2" type="ORF">ACFQ34_09280</name>
</gene>
<sequence>MTTLGSSDLDVSPLCLGGNVFGWTADEAESFAVLDAFAEAGGDFVDTADSYFWRKPGNSGGESETIIGNWMAARGNRDRMVVATKVGNLPSRPGLSAANIAAAAEDCLRRLRTDHIDLLYAHSDDESVAQEETLDAFDTLVKAGKVRVLGASNFTAERLRSALEISARDGLARYEVLQPHYNLMERADFEASLAPLLQAENISCLPYYALAKGFLTGKYRDGADVDSVRAEGAMAYLDDRGRRVLTVLDEIAAGHGVPVASVALGWLAAQPTVAAPIASARTTAQLAELLPMLDLKLTDDEIRLLSHVSA</sequence>
<evidence type="ECO:0000313" key="3">
    <source>
        <dbReference type="Proteomes" id="UP001597182"/>
    </source>
</evidence>
<dbReference type="Pfam" id="PF00248">
    <property type="entry name" value="Aldo_ket_red"/>
    <property type="match status" value="1"/>
</dbReference>
<protein>
    <submittedName>
        <fullName evidence="2">Aldo/keto reductase</fullName>
    </submittedName>
</protein>
<reference evidence="3" key="1">
    <citation type="journal article" date="2019" name="Int. J. Syst. Evol. Microbiol.">
        <title>The Global Catalogue of Microorganisms (GCM) 10K type strain sequencing project: providing services to taxonomists for standard genome sequencing and annotation.</title>
        <authorList>
            <consortium name="The Broad Institute Genomics Platform"/>
            <consortium name="The Broad Institute Genome Sequencing Center for Infectious Disease"/>
            <person name="Wu L."/>
            <person name="Ma J."/>
        </authorList>
    </citation>
    <scope>NUCLEOTIDE SEQUENCE [LARGE SCALE GENOMIC DNA]</scope>
    <source>
        <strain evidence="3">CCUG 49018</strain>
    </source>
</reference>
<dbReference type="InterPro" id="IPR050523">
    <property type="entry name" value="AKR_Detox_Biosynth"/>
</dbReference>
<evidence type="ECO:0000259" key="1">
    <source>
        <dbReference type="Pfam" id="PF00248"/>
    </source>
</evidence>
<dbReference type="EMBL" id="JBHTMB010000064">
    <property type="protein sequence ID" value="MFD1233472.1"/>
    <property type="molecule type" value="Genomic_DNA"/>
</dbReference>
<keyword evidence="3" id="KW-1185">Reference proteome</keyword>
<accession>A0ABW3VDV1</accession>
<dbReference type="Proteomes" id="UP001597182">
    <property type="component" value="Unassembled WGS sequence"/>
</dbReference>
<dbReference type="InterPro" id="IPR036812">
    <property type="entry name" value="NAD(P)_OxRdtase_dom_sf"/>
</dbReference>
<dbReference type="SUPFAM" id="SSF51430">
    <property type="entry name" value="NAD(P)-linked oxidoreductase"/>
    <property type="match status" value="1"/>
</dbReference>
<feature type="domain" description="NADP-dependent oxidoreductase" evidence="1">
    <location>
        <begin position="13"/>
        <end position="306"/>
    </location>
</feature>
<organism evidence="2 3">
    <name type="scientific">Pseudonocardia benzenivorans</name>
    <dbReference type="NCBI Taxonomy" id="228005"/>
    <lineage>
        <taxon>Bacteria</taxon>
        <taxon>Bacillati</taxon>
        <taxon>Actinomycetota</taxon>
        <taxon>Actinomycetes</taxon>
        <taxon>Pseudonocardiales</taxon>
        <taxon>Pseudonocardiaceae</taxon>
        <taxon>Pseudonocardia</taxon>
    </lineage>
</organism>
<name>A0ABW3VDV1_9PSEU</name>
<proteinExistence type="predicted"/>
<dbReference type="CDD" id="cd19081">
    <property type="entry name" value="AKR_AKR9C1"/>
    <property type="match status" value="1"/>
</dbReference>
<evidence type="ECO:0000313" key="2">
    <source>
        <dbReference type="EMBL" id="MFD1233472.1"/>
    </source>
</evidence>